<evidence type="ECO:0000256" key="10">
    <source>
        <dbReference type="ARBA" id="ARBA00023002"/>
    </source>
</evidence>
<dbReference type="EMBL" id="MF574695">
    <property type="protein sequence ID" value="AZJ25108.1"/>
    <property type="molecule type" value="mRNA"/>
</dbReference>
<dbReference type="GO" id="GO:0016712">
    <property type="term" value="F:oxidoreductase activity, acting on paired donors, with incorporation or reduction of molecular oxygen, reduced flavin or flavoprotein as one donor, and incorporation of one atom of oxygen"/>
    <property type="evidence" value="ECO:0007669"/>
    <property type="project" value="UniProtKB-EC"/>
</dbReference>
<name>A0A8D4TA60_CYDPO</name>
<comment type="cofactor">
    <cofactor evidence="1 15">
        <name>heme</name>
        <dbReference type="ChEBI" id="CHEBI:30413"/>
    </cofactor>
</comment>
<evidence type="ECO:0000256" key="14">
    <source>
        <dbReference type="ARBA" id="ARBA00047827"/>
    </source>
</evidence>
<comment type="similarity">
    <text evidence="4 16">Belongs to the cytochrome P450 family.</text>
</comment>
<comment type="subcellular location">
    <subcellularLocation>
        <location evidence="3">Endoplasmic reticulum membrane</location>
        <topology evidence="3">Peripheral membrane protein</topology>
    </subcellularLocation>
    <subcellularLocation>
        <location evidence="2">Microsome membrane</location>
        <topology evidence="2">Peripheral membrane protein</topology>
    </subcellularLocation>
</comment>
<keyword evidence="8" id="KW-0256">Endoplasmic reticulum</keyword>
<evidence type="ECO:0000256" key="4">
    <source>
        <dbReference type="ARBA" id="ARBA00010617"/>
    </source>
</evidence>
<dbReference type="InterPro" id="IPR017972">
    <property type="entry name" value="Cyt_P450_CS"/>
</dbReference>
<evidence type="ECO:0000256" key="7">
    <source>
        <dbReference type="ARBA" id="ARBA00022723"/>
    </source>
</evidence>
<evidence type="ECO:0000256" key="3">
    <source>
        <dbReference type="ARBA" id="ARBA00004406"/>
    </source>
</evidence>
<dbReference type="InterPro" id="IPR001128">
    <property type="entry name" value="Cyt_P450"/>
</dbReference>
<dbReference type="PRINTS" id="PR00385">
    <property type="entry name" value="P450"/>
</dbReference>
<evidence type="ECO:0000313" key="17">
    <source>
        <dbReference type="EMBL" id="AZJ25108.1"/>
    </source>
</evidence>
<evidence type="ECO:0000256" key="11">
    <source>
        <dbReference type="ARBA" id="ARBA00023004"/>
    </source>
</evidence>
<feature type="binding site" description="axial binding residue" evidence="15">
    <location>
        <position position="452"/>
    </location>
    <ligand>
        <name>heme</name>
        <dbReference type="ChEBI" id="CHEBI:30413"/>
    </ligand>
    <ligandPart>
        <name>Fe</name>
        <dbReference type="ChEBI" id="CHEBI:18248"/>
    </ligandPart>
</feature>
<evidence type="ECO:0000256" key="12">
    <source>
        <dbReference type="ARBA" id="ARBA00023033"/>
    </source>
</evidence>
<proteinExistence type="evidence at transcript level"/>
<keyword evidence="6 15" id="KW-0349">Heme</keyword>
<dbReference type="PANTHER" id="PTHR24292:SF103">
    <property type="entry name" value="CYTOCHROME P450 6BS1"/>
    <property type="match status" value="1"/>
</dbReference>
<evidence type="ECO:0000256" key="9">
    <source>
        <dbReference type="ARBA" id="ARBA00022848"/>
    </source>
</evidence>
<keyword evidence="10 16" id="KW-0560">Oxidoreductase</keyword>
<evidence type="ECO:0000256" key="15">
    <source>
        <dbReference type="PIRSR" id="PIRSR602401-1"/>
    </source>
</evidence>
<gene>
    <name evidence="17" type="primary">CYP6AN38</name>
</gene>
<dbReference type="InterPro" id="IPR002401">
    <property type="entry name" value="Cyt_P450_E_grp-I"/>
</dbReference>
<organism evidence="17">
    <name type="scientific">Cydia pomonella</name>
    <name type="common">Codling moth</name>
    <dbReference type="NCBI Taxonomy" id="82600"/>
    <lineage>
        <taxon>Eukaryota</taxon>
        <taxon>Metazoa</taxon>
        <taxon>Ecdysozoa</taxon>
        <taxon>Arthropoda</taxon>
        <taxon>Hexapoda</taxon>
        <taxon>Insecta</taxon>
        <taxon>Pterygota</taxon>
        <taxon>Neoptera</taxon>
        <taxon>Endopterygota</taxon>
        <taxon>Lepidoptera</taxon>
        <taxon>Glossata</taxon>
        <taxon>Ditrysia</taxon>
        <taxon>Tortricoidea</taxon>
        <taxon>Tortricidae</taxon>
        <taxon>Olethreutinae</taxon>
        <taxon>Grapholitini</taxon>
        <taxon>Cydia</taxon>
    </lineage>
</organism>
<dbReference type="SUPFAM" id="SSF48264">
    <property type="entry name" value="Cytochrome P450"/>
    <property type="match status" value="1"/>
</dbReference>
<dbReference type="AlphaFoldDB" id="A0A8D4TA60"/>
<dbReference type="GO" id="GO:0020037">
    <property type="term" value="F:heme binding"/>
    <property type="evidence" value="ECO:0007669"/>
    <property type="project" value="InterPro"/>
</dbReference>
<evidence type="ECO:0000256" key="1">
    <source>
        <dbReference type="ARBA" id="ARBA00001971"/>
    </source>
</evidence>
<keyword evidence="9" id="KW-0492">Microsome</keyword>
<dbReference type="InterPro" id="IPR050476">
    <property type="entry name" value="Insect_CytP450_Detox"/>
</dbReference>
<dbReference type="PROSITE" id="PS00086">
    <property type="entry name" value="CYTOCHROME_P450"/>
    <property type="match status" value="1"/>
</dbReference>
<dbReference type="Gene3D" id="1.10.630.10">
    <property type="entry name" value="Cytochrome P450"/>
    <property type="match status" value="1"/>
</dbReference>
<dbReference type="InterPro" id="IPR036396">
    <property type="entry name" value="Cyt_P450_sf"/>
</dbReference>
<dbReference type="Pfam" id="PF00067">
    <property type="entry name" value="p450"/>
    <property type="match status" value="1"/>
</dbReference>
<keyword evidence="13" id="KW-0472">Membrane</keyword>
<comment type="catalytic activity">
    <reaction evidence="14">
        <text>an organic molecule + reduced [NADPH--hemoprotein reductase] + O2 = an alcohol + oxidized [NADPH--hemoprotein reductase] + H2O + H(+)</text>
        <dbReference type="Rhea" id="RHEA:17149"/>
        <dbReference type="Rhea" id="RHEA-COMP:11964"/>
        <dbReference type="Rhea" id="RHEA-COMP:11965"/>
        <dbReference type="ChEBI" id="CHEBI:15377"/>
        <dbReference type="ChEBI" id="CHEBI:15378"/>
        <dbReference type="ChEBI" id="CHEBI:15379"/>
        <dbReference type="ChEBI" id="CHEBI:30879"/>
        <dbReference type="ChEBI" id="CHEBI:57618"/>
        <dbReference type="ChEBI" id="CHEBI:58210"/>
        <dbReference type="ChEBI" id="CHEBI:142491"/>
        <dbReference type="EC" id="1.14.14.1"/>
    </reaction>
</comment>
<evidence type="ECO:0000256" key="8">
    <source>
        <dbReference type="ARBA" id="ARBA00022824"/>
    </source>
</evidence>
<sequence>MIFVLLILLTILVYYFDTRNYSYWAKRNVRHDPPVFLFGNNFKGFFGRQSSTEIANDLYNRFPNEKVVGYYRGSTPELYIRDPDIVKDILTNDFAYFYPRGLGRNPKVEPLHASLFHADGDLWKLTRQRLTPAFTTARLKAMFPLVVRCAERLQGVALATAARPDACDARELMARFTTDFIGACGFGVDTDSLGNEDSHFRKIGRLMFYRPLPVIIKHMIWQLFPPIRSYIHVFNKELTEVFFTFIKNVREVRQCKPSGRHDFIDLLLELEGKGKIVGESIEHQNPDGTPVTVDMEMNLKMMVAQAFVFFAAGFETSSSATSYTLHQLAFNPELQLKIQLEIDEVLRKYDNKLCYDAVAEMTLLSMAFKEAMRMFPSLGVLNRVCARPYRFPKLGLTVDPGVKIVIPLEALQNDEKYFENPREFQLERFRPEKVKKRRKYVYLPFGDGPRACIGSRLGNMQSLAGLAAVLQVCSVAPASTTQRVPRVDSRSNTVQAIRGGLPLQLTVRGQ</sequence>
<evidence type="ECO:0000256" key="16">
    <source>
        <dbReference type="RuleBase" id="RU000461"/>
    </source>
</evidence>
<keyword evidence="11 15" id="KW-0408">Iron</keyword>
<dbReference type="CDD" id="cd11056">
    <property type="entry name" value="CYP6-like"/>
    <property type="match status" value="1"/>
</dbReference>
<accession>A0A8D4TA60</accession>
<dbReference type="PANTHER" id="PTHR24292">
    <property type="entry name" value="CYTOCHROME P450"/>
    <property type="match status" value="1"/>
</dbReference>
<dbReference type="FunFam" id="1.10.630.10:FF:000042">
    <property type="entry name" value="Cytochrome P450"/>
    <property type="match status" value="1"/>
</dbReference>
<dbReference type="GO" id="GO:0005506">
    <property type="term" value="F:iron ion binding"/>
    <property type="evidence" value="ECO:0007669"/>
    <property type="project" value="InterPro"/>
</dbReference>
<keyword evidence="12 16" id="KW-0503">Monooxygenase</keyword>
<dbReference type="PRINTS" id="PR00463">
    <property type="entry name" value="EP450I"/>
</dbReference>
<dbReference type="EC" id="1.14.14.1" evidence="5"/>
<evidence type="ECO:0000256" key="13">
    <source>
        <dbReference type="ARBA" id="ARBA00023136"/>
    </source>
</evidence>
<reference evidence="17" key="1">
    <citation type="submission" date="2017-07" db="EMBL/GenBank/DDBJ databases">
        <title>Identification of CYP9s from Cydia pomonella.</title>
        <authorList>
            <person name="Chen Y."/>
            <person name="Wang W."/>
            <person name="Yang X.-Q."/>
        </authorList>
    </citation>
    <scope>NUCLEOTIDE SEQUENCE</scope>
</reference>
<keyword evidence="7 15" id="KW-0479">Metal-binding</keyword>
<evidence type="ECO:0000256" key="6">
    <source>
        <dbReference type="ARBA" id="ARBA00022617"/>
    </source>
</evidence>
<protein>
    <recommendedName>
        <fullName evidence="5">unspecific monooxygenase</fullName>
        <ecNumber evidence="5">1.14.14.1</ecNumber>
    </recommendedName>
</protein>
<evidence type="ECO:0000256" key="2">
    <source>
        <dbReference type="ARBA" id="ARBA00004174"/>
    </source>
</evidence>
<dbReference type="GO" id="GO:0005789">
    <property type="term" value="C:endoplasmic reticulum membrane"/>
    <property type="evidence" value="ECO:0007669"/>
    <property type="project" value="UniProtKB-SubCell"/>
</dbReference>
<evidence type="ECO:0000256" key="5">
    <source>
        <dbReference type="ARBA" id="ARBA00012109"/>
    </source>
</evidence>